<dbReference type="PANTHER" id="PTHR43841">
    <property type="entry name" value="3-HYDROXYACYL-THIOESTER DEHYDRATASE HTDX-RELATED"/>
    <property type="match status" value="1"/>
</dbReference>
<comment type="similarity">
    <text evidence="1">Belongs to the enoyl-CoA hydratase/isomerase family.</text>
</comment>
<dbReference type="RefSeq" id="WP_313545308.1">
    <property type="nucleotide sequence ID" value="NZ_CP134880.1"/>
</dbReference>
<dbReference type="InterPro" id="IPR003965">
    <property type="entry name" value="Fatty_acid_synthase"/>
</dbReference>
<proteinExistence type="inferred from homology"/>
<dbReference type="InterPro" id="IPR029069">
    <property type="entry name" value="HotDog_dom_sf"/>
</dbReference>
<dbReference type="Gene3D" id="3.10.129.10">
    <property type="entry name" value="Hotdog Thioesterase"/>
    <property type="match status" value="1"/>
</dbReference>
<dbReference type="PRINTS" id="PR01483">
    <property type="entry name" value="FASYNTHASE"/>
</dbReference>
<organism evidence="3">
    <name type="scientific">Demequina capsici</name>
    <dbReference type="NCBI Taxonomy" id="3075620"/>
    <lineage>
        <taxon>Bacteria</taxon>
        <taxon>Bacillati</taxon>
        <taxon>Actinomycetota</taxon>
        <taxon>Actinomycetes</taxon>
        <taxon>Micrococcales</taxon>
        <taxon>Demequinaceae</taxon>
        <taxon>Demequina</taxon>
    </lineage>
</organism>
<evidence type="ECO:0000256" key="1">
    <source>
        <dbReference type="ARBA" id="ARBA00005254"/>
    </source>
</evidence>
<evidence type="ECO:0000259" key="2">
    <source>
        <dbReference type="Pfam" id="PF01575"/>
    </source>
</evidence>
<gene>
    <name evidence="3" type="ORF">RN607_07020</name>
</gene>
<dbReference type="GO" id="GO:0004312">
    <property type="term" value="F:fatty acid synthase activity"/>
    <property type="evidence" value="ECO:0007669"/>
    <property type="project" value="InterPro"/>
</dbReference>
<dbReference type="PANTHER" id="PTHR43841:SF1">
    <property type="entry name" value="3-HYDROXYACYL-THIOESTER DEHYDRATASE X"/>
    <property type="match status" value="1"/>
</dbReference>
<dbReference type="KEGG" id="dcp:RN607_07020"/>
<dbReference type="GO" id="GO:0005835">
    <property type="term" value="C:fatty acid synthase complex"/>
    <property type="evidence" value="ECO:0007669"/>
    <property type="project" value="InterPro"/>
</dbReference>
<evidence type="ECO:0000313" key="3">
    <source>
        <dbReference type="EMBL" id="WNM28751.1"/>
    </source>
</evidence>
<sequence length="283" mass="31095">MTAAVHTLEAPPAMGPAFLRALIPSRSHEARLPQHTDVVSEWRPELAALAAYTRVCGFTLRSTVPATWLHVLTFPLHVDLLGSGDSSVRLVGAVHVSNEMTLHRPVRSTERLTLSVRAESLRAHSKGALVDLVAQVRANDEVVWDGTSTYLARGVVAAGPAVEVPRLAFEPHDPLARWRLGADLGRRYRAVSHDPNPIHTSRVMARAFGFPRPVIHGMWTHARALAALEARLPDAYTVRVAFTRPLTLPGTAGFWSHETHEGFRAAVTTSDGTRPYMLMEIDR</sequence>
<dbReference type="Pfam" id="PF01575">
    <property type="entry name" value="MaoC_dehydratas"/>
    <property type="match status" value="1"/>
</dbReference>
<accession>A0AA96FI29</accession>
<dbReference type="SUPFAM" id="SSF54637">
    <property type="entry name" value="Thioesterase/thiol ester dehydrase-isomerase"/>
    <property type="match status" value="2"/>
</dbReference>
<feature type="domain" description="MaoC-like" evidence="2">
    <location>
        <begin position="186"/>
        <end position="245"/>
    </location>
</feature>
<reference evidence="3" key="1">
    <citation type="submission" date="2023-09" db="EMBL/GenBank/DDBJ databases">
        <title>Demequina sp. a novel bacteria isolated from Capsicum annuum.</title>
        <authorList>
            <person name="Humaira Z."/>
            <person name="Lee J."/>
            <person name="Cho D."/>
        </authorList>
    </citation>
    <scope>NUCLEOTIDE SEQUENCE</scope>
    <source>
        <strain evidence="3">PMTSA13</strain>
    </source>
</reference>
<protein>
    <submittedName>
        <fullName evidence="3">MaoC/PaaZ C-terminal domain-containing protein</fullName>
    </submittedName>
</protein>
<name>A0AA96FI29_9MICO</name>
<dbReference type="InterPro" id="IPR002539">
    <property type="entry name" value="MaoC-like_dom"/>
</dbReference>
<dbReference type="EMBL" id="CP134880">
    <property type="protein sequence ID" value="WNM28751.1"/>
    <property type="molecule type" value="Genomic_DNA"/>
</dbReference>
<dbReference type="AlphaFoldDB" id="A0AA96FI29"/>
<dbReference type="Proteomes" id="UP001303408">
    <property type="component" value="Chromosome"/>
</dbReference>
<dbReference type="GO" id="GO:0006633">
    <property type="term" value="P:fatty acid biosynthetic process"/>
    <property type="evidence" value="ECO:0007669"/>
    <property type="project" value="InterPro"/>
</dbReference>